<proteinExistence type="inferred from homology"/>
<sequence length="84" mass="9047">MADLLEIPSSRLSPEVLGALLEEFASRDGTDYGDRELSLGAKVQQLRGQLDTGELVLLYDGDSETWDLLPRASARVLLSGGVLS</sequence>
<dbReference type="InterPro" id="IPR036685">
    <property type="entry name" value="YehU-like_sf"/>
</dbReference>
<gene>
    <name evidence="2" type="ORF">DCP75_04435</name>
</gene>
<dbReference type="Pfam" id="PF06794">
    <property type="entry name" value="UPF0270"/>
    <property type="match status" value="1"/>
</dbReference>
<comment type="caution">
    <text evidence="2">The sequence shown here is derived from an EMBL/GenBank/DDBJ whole genome shotgun (WGS) entry which is preliminary data.</text>
</comment>
<evidence type="ECO:0000313" key="2">
    <source>
        <dbReference type="EMBL" id="HAN26961.1"/>
    </source>
</evidence>
<protein>
    <recommendedName>
        <fullName evidence="4">YheU family protein</fullName>
    </recommendedName>
</protein>
<organism evidence="2 3">
    <name type="scientific">Haliea salexigens</name>
    <dbReference type="NCBI Taxonomy" id="287487"/>
    <lineage>
        <taxon>Bacteria</taxon>
        <taxon>Pseudomonadati</taxon>
        <taxon>Pseudomonadota</taxon>
        <taxon>Gammaproteobacteria</taxon>
        <taxon>Cellvibrionales</taxon>
        <taxon>Halieaceae</taxon>
        <taxon>Haliea</taxon>
    </lineage>
</organism>
<dbReference type="AlphaFoldDB" id="A0A3C1KK35"/>
<evidence type="ECO:0008006" key="4">
    <source>
        <dbReference type="Google" id="ProtNLM"/>
    </source>
</evidence>
<accession>A0A3C1KK35</accession>
<reference evidence="2 3" key="1">
    <citation type="journal article" date="2018" name="Nat. Biotechnol.">
        <title>A standardized bacterial taxonomy based on genome phylogeny substantially revises the tree of life.</title>
        <authorList>
            <person name="Parks D.H."/>
            <person name="Chuvochina M."/>
            <person name="Waite D.W."/>
            <person name="Rinke C."/>
            <person name="Skarshewski A."/>
            <person name="Chaumeil P.A."/>
            <person name="Hugenholtz P."/>
        </authorList>
    </citation>
    <scope>NUCLEOTIDE SEQUENCE [LARGE SCALE GENOMIC DNA]</scope>
    <source>
        <strain evidence="2">UBA9158</strain>
    </source>
</reference>
<name>A0A3C1KK35_9GAMM</name>
<dbReference type="EMBL" id="DMND01000067">
    <property type="protein sequence ID" value="HAN26961.1"/>
    <property type="molecule type" value="Genomic_DNA"/>
</dbReference>
<evidence type="ECO:0000313" key="3">
    <source>
        <dbReference type="Proteomes" id="UP000259273"/>
    </source>
</evidence>
<dbReference type="Proteomes" id="UP000259273">
    <property type="component" value="Unassembled WGS sequence"/>
</dbReference>
<dbReference type="STRING" id="1121937.GCA_000423125_00158"/>
<dbReference type="Gene3D" id="1.10.10.610">
    <property type="entry name" value="YehU-like"/>
    <property type="match status" value="1"/>
</dbReference>
<evidence type="ECO:0000256" key="1">
    <source>
        <dbReference type="ARBA" id="ARBA00006450"/>
    </source>
</evidence>
<dbReference type="SUPFAM" id="SSF118001">
    <property type="entry name" value="YehU-like"/>
    <property type="match status" value="1"/>
</dbReference>
<comment type="similarity">
    <text evidence="1">Belongs to the UPF0270 family.</text>
</comment>
<dbReference type="InterPro" id="IPR010648">
    <property type="entry name" value="UPF0270"/>
</dbReference>